<accession>A0A1W6YG70</accession>
<dbReference type="GO" id="GO:0043190">
    <property type="term" value="C:ATP-binding cassette (ABC) transporter complex"/>
    <property type="evidence" value="ECO:0007669"/>
    <property type="project" value="InterPro"/>
</dbReference>
<dbReference type="CDD" id="cd08498">
    <property type="entry name" value="PBP2_NikA_DppA_OppA_like_2"/>
    <property type="match status" value="1"/>
</dbReference>
<name>A0A1W6YG70_9BORD</name>
<proteinExistence type="inferred from homology"/>
<reference evidence="6 7" key="1">
    <citation type="submission" date="2017-05" db="EMBL/GenBank/DDBJ databases">
        <title>Complete and WGS of Bordetella genogroups.</title>
        <authorList>
            <person name="Spilker T."/>
            <person name="LiPuma J."/>
        </authorList>
    </citation>
    <scope>NUCLEOTIDE SEQUENCE [LARGE SCALE GENOMIC DNA]</scope>
    <source>
        <strain evidence="6 7">AU19157</strain>
    </source>
</reference>
<evidence type="ECO:0000256" key="3">
    <source>
        <dbReference type="ARBA" id="ARBA00022729"/>
    </source>
</evidence>
<dbReference type="STRING" id="1416806.CAL12_03725"/>
<dbReference type="AlphaFoldDB" id="A0A1W6YG70"/>
<feature type="domain" description="Solute-binding protein family 5" evidence="5">
    <location>
        <begin position="79"/>
        <end position="448"/>
    </location>
</feature>
<dbReference type="PANTHER" id="PTHR30290:SF9">
    <property type="entry name" value="OLIGOPEPTIDE-BINDING PROTEIN APPA"/>
    <property type="match status" value="1"/>
</dbReference>
<keyword evidence="3 4" id="KW-0732">Signal</keyword>
<feature type="chain" id="PRO_5013003963" evidence="4">
    <location>
        <begin position="28"/>
        <end position="531"/>
    </location>
</feature>
<keyword evidence="2" id="KW-0813">Transport</keyword>
<dbReference type="EMBL" id="CP021108">
    <property type="protein sequence ID" value="ARP80020.1"/>
    <property type="molecule type" value="Genomic_DNA"/>
</dbReference>
<dbReference type="GO" id="GO:1904680">
    <property type="term" value="F:peptide transmembrane transporter activity"/>
    <property type="evidence" value="ECO:0007669"/>
    <property type="project" value="TreeGrafter"/>
</dbReference>
<evidence type="ECO:0000256" key="1">
    <source>
        <dbReference type="ARBA" id="ARBA00005695"/>
    </source>
</evidence>
<dbReference type="InterPro" id="IPR039424">
    <property type="entry name" value="SBP_5"/>
</dbReference>
<dbReference type="InterPro" id="IPR006311">
    <property type="entry name" value="TAT_signal"/>
</dbReference>
<comment type="similarity">
    <text evidence="1">Belongs to the bacterial solute-binding protein 5 family.</text>
</comment>
<dbReference type="KEGG" id="bgv:CAL12_03725"/>
<dbReference type="OrthoDB" id="9801799at2"/>
<evidence type="ECO:0000313" key="6">
    <source>
        <dbReference type="EMBL" id="ARP80020.1"/>
    </source>
</evidence>
<evidence type="ECO:0000256" key="4">
    <source>
        <dbReference type="SAM" id="SignalP"/>
    </source>
</evidence>
<keyword evidence="7" id="KW-1185">Reference proteome</keyword>
<evidence type="ECO:0000313" key="7">
    <source>
        <dbReference type="Proteomes" id="UP000194151"/>
    </source>
</evidence>
<dbReference type="Pfam" id="PF00496">
    <property type="entry name" value="SBP_bac_5"/>
    <property type="match status" value="1"/>
</dbReference>
<dbReference type="PROSITE" id="PS51318">
    <property type="entry name" value="TAT"/>
    <property type="match status" value="1"/>
</dbReference>
<dbReference type="SUPFAM" id="SSF53850">
    <property type="entry name" value="Periplasmic binding protein-like II"/>
    <property type="match status" value="1"/>
</dbReference>
<dbReference type="PIRSF" id="PIRSF002741">
    <property type="entry name" value="MppA"/>
    <property type="match status" value="1"/>
</dbReference>
<dbReference type="GO" id="GO:0015833">
    <property type="term" value="P:peptide transport"/>
    <property type="evidence" value="ECO:0007669"/>
    <property type="project" value="TreeGrafter"/>
</dbReference>
<sequence>MTMNRRDFLLGAAGAIATLGAAAPASAQARKDTLIIGTRSAATSADPHYANTQPNIDYASHIYEKLVERDQSSKPAARGLAQSWRLVSDTVWEFKLRPNVRWHDGKPFTAEDVAYTIDRVIKLRDVPGGFASYINAITQVEIIDPLTVRLHTAKPYANLPRGVGTVYIVSRHVGESATSEDYNSGKAAIGTGPYRYEYFRQNEEAGFIRNDDYWGAKPAWARARLRTIANDSTRIAALLAGDIDMADQIPTADIAHLKSAANVTVDQIAGMRSIFLFPNVSRDDDMAFIKAADGTPLPHNPLRDLRVRQALSLAIDRKLLVDRLMNGGAAANGQWIPPGAYSYNPQIPVPQVDVQEARRLMAEAGFPKGFRITLHSTNDRYPNDSRVAQAIGQMWSRAGLGVEVATMPYAVFAQRARKQEFAIHLIGWGNSAGDASTGLMNVVGTYNAATGWGVANEGRYSNPKLDAMTAQALATMDDKSREKQMQEAVKIAVDDLAIIPLYQVNPVWAVRKGVHHDPRADERTSAIDMSI</sequence>
<dbReference type="GO" id="GO:0030288">
    <property type="term" value="C:outer membrane-bounded periplasmic space"/>
    <property type="evidence" value="ECO:0007669"/>
    <property type="project" value="UniProtKB-ARBA"/>
</dbReference>
<feature type="signal peptide" evidence="4">
    <location>
        <begin position="1"/>
        <end position="27"/>
    </location>
</feature>
<dbReference type="Proteomes" id="UP000194151">
    <property type="component" value="Chromosome"/>
</dbReference>
<evidence type="ECO:0000259" key="5">
    <source>
        <dbReference type="Pfam" id="PF00496"/>
    </source>
</evidence>
<organism evidence="6 7">
    <name type="scientific">Bordetella genomosp. 8</name>
    <dbReference type="NCBI Taxonomy" id="1416806"/>
    <lineage>
        <taxon>Bacteria</taxon>
        <taxon>Pseudomonadati</taxon>
        <taxon>Pseudomonadota</taxon>
        <taxon>Betaproteobacteria</taxon>
        <taxon>Burkholderiales</taxon>
        <taxon>Alcaligenaceae</taxon>
        <taxon>Bordetella</taxon>
    </lineage>
</organism>
<evidence type="ECO:0000256" key="2">
    <source>
        <dbReference type="ARBA" id="ARBA00022448"/>
    </source>
</evidence>
<gene>
    <name evidence="6" type="ORF">CAL12_03725</name>
</gene>
<dbReference type="PANTHER" id="PTHR30290">
    <property type="entry name" value="PERIPLASMIC BINDING COMPONENT OF ABC TRANSPORTER"/>
    <property type="match status" value="1"/>
</dbReference>
<dbReference type="Gene3D" id="3.90.76.10">
    <property type="entry name" value="Dipeptide-binding Protein, Domain 1"/>
    <property type="match status" value="1"/>
</dbReference>
<protein>
    <submittedName>
        <fullName evidence="6">ABC transporter substrate-binding protein</fullName>
    </submittedName>
</protein>
<dbReference type="Gene3D" id="3.40.190.10">
    <property type="entry name" value="Periplasmic binding protein-like II"/>
    <property type="match status" value="1"/>
</dbReference>
<dbReference type="InterPro" id="IPR030678">
    <property type="entry name" value="Peptide/Ni-bd"/>
</dbReference>
<dbReference type="InterPro" id="IPR000914">
    <property type="entry name" value="SBP_5_dom"/>
</dbReference>
<dbReference type="Gene3D" id="3.10.105.10">
    <property type="entry name" value="Dipeptide-binding Protein, Domain 3"/>
    <property type="match status" value="1"/>
</dbReference>